<dbReference type="SUPFAM" id="SSF51905">
    <property type="entry name" value="FAD/NAD(P)-binding domain"/>
    <property type="match status" value="1"/>
</dbReference>
<dbReference type="EMBL" id="JBHUFZ010000011">
    <property type="protein sequence ID" value="MFD1889535.1"/>
    <property type="molecule type" value="Genomic_DNA"/>
</dbReference>
<dbReference type="Pfam" id="PF13454">
    <property type="entry name" value="NAD_binding_9"/>
    <property type="match status" value="1"/>
</dbReference>
<dbReference type="RefSeq" id="WP_343872569.1">
    <property type="nucleotide sequence ID" value="NZ_BAAAIX010000009.1"/>
</dbReference>
<comment type="caution">
    <text evidence="2">The sequence shown here is derived from an EMBL/GenBank/DDBJ whole genome shotgun (WGS) entry which is preliminary data.</text>
</comment>
<dbReference type="InterPro" id="IPR036188">
    <property type="entry name" value="FAD/NAD-bd_sf"/>
</dbReference>
<name>A0ABW4RU37_9ACTN</name>
<evidence type="ECO:0000313" key="2">
    <source>
        <dbReference type="EMBL" id="MFD1889535.1"/>
    </source>
</evidence>
<gene>
    <name evidence="2" type="ORF">ACFSCS_04935</name>
</gene>
<proteinExistence type="predicted"/>
<reference evidence="3" key="1">
    <citation type="journal article" date="2019" name="Int. J. Syst. Evol. Microbiol.">
        <title>The Global Catalogue of Microorganisms (GCM) 10K type strain sequencing project: providing services to taxonomists for standard genome sequencing and annotation.</title>
        <authorList>
            <consortium name="The Broad Institute Genomics Platform"/>
            <consortium name="The Broad Institute Genome Sequencing Center for Infectious Disease"/>
            <person name="Wu L."/>
            <person name="Ma J."/>
        </authorList>
    </citation>
    <scope>NUCLEOTIDE SEQUENCE [LARGE SCALE GENOMIC DNA]</scope>
    <source>
        <strain evidence="3">CAIM 431</strain>
    </source>
</reference>
<dbReference type="InterPro" id="IPR052189">
    <property type="entry name" value="L-asp_N-monooxygenase_NS-form"/>
</dbReference>
<dbReference type="PANTHER" id="PTHR40254">
    <property type="entry name" value="BLR0577 PROTEIN"/>
    <property type="match status" value="1"/>
</dbReference>
<evidence type="ECO:0000313" key="3">
    <source>
        <dbReference type="Proteomes" id="UP001597326"/>
    </source>
</evidence>
<keyword evidence="3" id="KW-1185">Reference proteome</keyword>
<organism evidence="2 3">
    <name type="scientific">Luteococcus peritonei</name>
    <dbReference type="NCBI Taxonomy" id="88874"/>
    <lineage>
        <taxon>Bacteria</taxon>
        <taxon>Bacillati</taxon>
        <taxon>Actinomycetota</taxon>
        <taxon>Actinomycetes</taxon>
        <taxon>Propionibacteriales</taxon>
        <taxon>Propionibacteriaceae</taxon>
        <taxon>Luteococcus</taxon>
    </lineage>
</organism>
<dbReference type="PANTHER" id="PTHR40254:SF1">
    <property type="entry name" value="BLR0577 PROTEIN"/>
    <property type="match status" value="1"/>
</dbReference>
<dbReference type="InterPro" id="IPR038732">
    <property type="entry name" value="HpyO/CreE_NAD-binding"/>
</dbReference>
<evidence type="ECO:0000259" key="1">
    <source>
        <dbReference type="Pfam" id="PF13454"/>
    </source>
</evidence>
<feature type="domain" description="FAD-dependent urate hydroxylase HpyO/Asp monooxygenase CreE-like FAD/NAD(P)-binding" evidence="1">
    <location>
        <begin position="4"/>
        <end position="148"/>
    </location>
</feature>
<dbReference type="Proteomes" id="UP001597326">
    <property type="component" value="Unassembled WGS sequence"/>
</dbReference>
<accession>A0ABW4RU37</accession>
<protein>
    <submittedName>
        <fullName evidence="2">FAD/NAD(P)-binding protein</fullName>
    </submittedName>
</protein>
<sequence length="511" mass="54257">MRVAIIGQGPRGIQALGELLSRWPGGEPLEVHSYDPSPPGAGAAYRVDQPDFLRLNVHPRIVHQPPAPPLVDWLRERGISPDGDVPRRLVGLYLAEALDEMVRRAAPGIAVRPHVSRVDYLSHQAGQGWLVGAEVPQVVDEVLLATGHAPDHDLALAHRWADPRVRLVPGVYPVETMLSLEAVPPGSVVALRGASLTFIDVALALTEGRAPAERPSVIRPLARTGMLMASKPATALHLLPDEQELVKAFSETLPADPDGALDAVRLVATQMLVLAGEPAGSAAERVAVTLARGCEPELDGPGRAVRQLHVSIAVAECAAPAGPAAMLGRAWQALYPAVVRRLAHGRPDPEAWQRFLATAAVLEKFAFGPTLSQAIRLAGLCQRGEVDLSWLEAGVRVTDRIEGLPDGDGPPDVLVDAVLSPPGAATARNQLVDRLVADGLARTAPGLRGLDVTPRAQCLDASGRPTPGLSAVGRLVEDVVIGHDTLSHGLHDEIEQWATRLVDATRPEEAR</sequence>